<dbReference type="EMBL" id="JAGEUA010000001">
    <property type="protein sequence ID" value="KAL1022275.1"/>
    <property type="molecule type" value="Genomic_DNA"/>
</dbReference>
<evidence type="ECO:0008006" key="3">
    <source>
        <dbReference type="Google" id="ProtNLM"/>
    </source>
</evidence>
<name>A0ABD0Y2C6_UMBPY</name>
<sequence length="78" mass="9308">MRKLELLKMILKQRCTTAADEIYIAVAKTISEYQDKVNLSKEENDHLQMLLDIILKPEIKLYRAEINPWIMCVPNRRY</sequence>
<proteinExistence type="predicted"/>
<organism evidence="1 2">
    <name type="scientific">Umbra pygmaea</name>
    <name type="common">Eastern mudminnow</name>
    <dbReference type="NCBI Taxonomy" id="75934"/>
    <lineage>
        <taxon>Eukaryota</taxon>
        <taxon>Metazoa</taxon>
        <taxon>Chordata</taxon>
        <taxon>Craniata</taxon>
        <taxon>Vertebrata</taxon>
        <taxon>Euteleostomi</taxon>
        <taxon>Actinopterygii</taxon>
        <taxon>Neopterygii</taxon>
        <taxon>Teleostei</taxon>
        <taxon>Protacanthopterygii</taxon>
        <taxon>Esociformes</taxon>
        <taxon>Umbridae</taxon>
        <taxon>Umbra</taxon>
    </lineage>
</organism>
<gene>
    <name evidence="1" type="ORF">UPYG_G00024530</name>
</gene>
<keyword evidence="2" id="KW-1185">Reference proteome</keyword>
<dbReference type="AlphaFoldDB" id="A0ABD0Y2C6"/>
<comment type="caution">
    <text evidence="1">The sequence shown here is derived from an EMBL/GenBank/DDBJ whole genome shotgun (WGS) entry which is preliminary data.</text>
</comment>
<evidence type="ECO:0000313" key="1">
    <source>
        <dbReference type="EMBL" id="KAL1022275.1"/>
    </source>
</evidence>
<dbReference type="Proteomes" id="UP001557470">
    <property type="component" value="Unassembled WGS sequence"/>
</dbReference>
<evidence type="ECO:0000313" key="2">
    <source>
        <dbReference type="Proteomes" id="UP001557470"/>
    </source>
</evidence>
<reference evidence="1 2" key="1">
    <citation type="submission" date="2024-06" db="EMBL/GenBank/DDBJ databases">
        <authorList>
            <person name="Pan Q."/>
            <person name="Wen M."/>
            <person name="Jouanno E."/>
            <person name="Zahm M."/>
            <person name="Klopp C."/>
            <person name="Cabau C."/>
            <person name="Louis A."/>
            <person name="Berthelot C."/>
            <person name="Parey E."/>
            <person name="Roest Crollius H."/>
            <person name="Montfort J."/>
            <person name="Robinson-Rechavi M."/>
            <person name="Bouchez O."/>
            <person name="Lampietro C."/>
            <person name="Lopez Roques C."/>
            <person name="Donnadieu C."/>
            <person name="Postlethwait J."/>
            <person name="Bobe J."/>
            <person name="Verreycken H."/>
            <person name="Guiguen Y."/>
        </authorList>
    </citation>
    <scope>NUCLEOTIDE SEQUENCE [LARGE SCALE GENOMIC DNA]</scope>
    <source>
        <strain evidence="1">Up_M1</strain>
        <tissue evidence="1">Testis</tissue>
    </source>
</reference>
<accession>A0ABD0Y2C6</accession>
<protein>
    <recommendedName>
        <fullName evidence="3">Bacteriocin immunity protein</fullName>
    </recommendedName>
</protein>